<proteinExistence type="inferred from homology"/>
<organism evidence="9 10">
    <name type="scientific">Lichenicola cladoniae</name>
    <dbReference type="NCBI Taxonomy" id="1484109"/>
    <lineage>
        <taxon>Bacteria</taxon>
        <taxon>Pseudomonadati</taxon>
        <taxon>Pseudomonadota</taxon>
        <taxon>Alphaproteobacteria</taxon>
        <taxon>Acetobacterales</taxon>
        <taxon>Acetobacteraceae</taxon>
        <taxon>Lichenicola</taxon>
    </lineage>
</organism>
<dbReference type="NCBIfam" id="TIGR02937">
    <property type="entry name" value="sigma70-ECF"/>
    <property type="match status" value="1"/>
</dbReference>
<evidence type="ECO:0000256" key="2">
    <source>
        <dbReference type="ARBA" id="ARBA00023015"/>
    </source>
</evidence>
<evidence type="ECO:0000256" key="6">
    <source>
        <dbReference type="RuleBase" id="RU000716"/>
    </source>
</evidence>
<dbReference type="InterPro" id="IPR014284">
    <property type="entry name" value="RNA_pol_sigma-70_dom"/>
</dbReference>
<sequence>MSTAPPSTGAQAGPLEDPDAALLARVAQGEEAAMRILVAAKLPRIHALALRQLGRNAEADDIAQDAFLRVWRQARKWRPGPARFDTWLHRVVLNLCTDRLRRRREISVAEPPEQVDPVPGADRRIESQEMTQQVQAALARLPPRQREAIVLHTYQDMSNIEIARILHISVEALESLLSRARRALRSSLLEIGIEGSGL</sequence>
<evidence type="ECO:0000256" key="5">
    <source>
        <dbReference type="ARBA" id="ARBA00023163"/>
    </source>
</evidence>
<name>A0A6M8HPN9_9PROT</name>
<dbReference type="NCBIfam" id="NF004113">
    <property type="entry name" value="PRK05602.1"/>
    <property type="match status" value="1"/>
</dbReference>
<evidence type="ECO:0000259" key="8">
    <source>
        <dbReference type="Pfam" id="PF08281"/>
    </source>
</evidence>
<dbReference type="PANTHER" id="PTHR43133:SF8">
    <property type="entry name" value="RNA POLYMERASE SIGMA FACTOR HI_1459-RELATED"/>
    <property type="match status" value="1"/>
</dbReference>
<evidence type="ECO:0000256" key="4">
    <source>
        <dbReference type="ARBA" id="ARBA00023125"/>
    </source>
</evidence>
<dbReference type="GO" id="GO:0016987">
    <property type="term" value="F:sigma factor activity"/>
    <property type="evidence" value="ECO:0007669"/>
    <property type="project" value="UniProtKB-KW"/>
</dbReference>
<dbReference type="RefSeq" id="WP_171834088.1">
    <property type="nucleotide sequence ID" value="NZ_CP053708.1"/>
</dbReference>
<dbReference type="PROSITE" id="PS01063">
    <property type="entry name" value="SIGMA70_ECF"/>
    <property type="match status" value="1"/>
</dbReference>
<dbReference type="InterPro" id="IPR013249">
    <property type="entry name" value="RNA_pol_sigma70_r4_t2"/>
</dbReference>
<feature type="domain" description="RNA polymerase sigma factor 70 region 4 type 2" evidence="8">
    <location>
        <begin position="132"/>
        <end position="184"/>
    </location>
</feature>
<dbReference type="Pfam" id="PF08281">
    <property type="entry name" value="Sigma70_r4_2"/>
    <property type="match status" value="1"/>
</dbReference>
<dbReference type="Gene3D" id="1.10.10.10">
    <property type="entry name" value="Winged helix-like DNA-binding domain superfamily/Winged helix DNA-binding domain"/>
    <property type="match status" value="1"/>
</dbReference>
<keyword evidence="2 6" id="KW-0805">Transcription regulation</keyword>
<evidence type="ECO:0000313" key="10">
    <source>
        <dbReference type="Proteomes" id="UP000500767"/>
    </source>
</evidence>
<dbReference type="PANTHER" id="PTHR43133">
    <property type="entry name" value="RNA POLYMERASE ECF-TYPE SIGMA FACTO"/>
    <property type="match status" value="1"/>
</dbReference>
<dbReference type="Gene3D" id="1.10.1740.10">
    <property type="match status" value="1"/>
</dbReference>
<dbReference type="GO" id="GO:0006352">
    <property type="term" value="P:DNA-templated transcription initiation"/>
    <property type="evidence" value="ECO:0007669"/>
    <property type="project" value="InterPro"/>
</dbReference>
<dbReference type="SUPFAM" id="SSF88946">
    <property type="entry name" value="Sigma2 domain of RNA polymerase sigma factors"/>
    <property type="match status" value="1"/>
</dbReference>
<dbReference type="InterPro" id="IPR000838">
    <property type="entry name" value="RNA_pol_sigma70_ECF_CS"/>
</dbReference>
<dbReference type="InterPro" id="IPR039425">
    <property type="entry name" value="RNA_pol_sigma-70-like"/>
</dbReference>
<evidence type="ECO:0000256" key="3">
    <source>
        <dbReference type="ARBA" id="ARBA00023082"/>
    </source>
</evidence>
<evidence type="ECO:0000256" key="1">
    <source>
        <dbReference type="ARBA" id="ARBA00010641"/>
    </source>
</evidence>
<dbReference type="CDD" id="cd06171">
    <property type="entry name" value="Sigma70_r4"/>
    <property type="match status" value="1"/>
</dbReference>
<feature type="domain" description="RNA polymerase sigma-70 region 2" evidence="7">
    <location>
        <begin position="37"/>
        <end position="104"/>
    </location>
</feature>
<gene>
    <name evidence="9" type="ORF">HN018_09400</name>
</gene>
<dbReference type="InterPro" id="IPR036388">
    <property type="entry name" value="WH-like_DNA-bd_sf"/>
</dbReference>
<dbReference type="EMBL" id="CP053708">
    <property type="protein sequence ID" value="QKE90231.1"/>
    <property type="molecule type" value="Genomic_DNA"/>
</dbReference>
<keyword evidence="4 6" id="KW-0238">DNA-binding</keyword>
<reference evidence="9 10" key="1">
    <citation type="journal article" date="2014" name="World J. Microbiol. Biotechnol.">
        <title>Biodiversity and physiological characteristics of Antarctic and Arctic lichens-associated bacteria.</title>
        <authorList>
            <person name="Lee Y.M."/>
            <person name="Kim E.H."/>
            <person name="Lee H.K."/>
            <person name="Hong S.G."/>
        </authorList>
    </citation>
    <scope>NUCLEOTIDE SEQUENCE [LARGE SCALE GENOMIC DNA]</scope>
    <source>
        <strain evidence="9 10">PAMC 26569</strain>
    </source>
</reference>
<dbReference type="InterPro" id="IPR007627">
    <property type="entry name" value="RNA_pol_sigma70_r2"/>
</dbReference>
<dbReference type="GO" id="GO:0003677">
    <property type="term" value="F:DNA binding"/>
    <property type="evidence" value="ECO:0007669"/>
    <property type="project" value="UniProtKB-KW"/>
</dbReference>
<dbReference type="AlphaFoldDB" id="A0A6M8HPN9"/>
<dbReference type="InterPro" id="IPR013325">
    <property type="entry name" value="RNA_pol_sigma_r2"/>
</dbReference>
<dbReference type="SUPFAM" id="SSF88659">
    <property type="entry name" value="Sigma3 and sigma4 domains of RNA polymerase sigma factors"/>
    <property type="match status" value="1"/>
</dbReference>
<dbReference type="Pfam" id="PF04542">
    <property type="entry name" value="Sigma70_r2"/>
    <property type="match status" value="1"/>
</dbReference>
<keyword evidence="10" id="KW-1185">Reference proteome</keyword>
<evidence type="ECO:0000259" key="7">
    <source>
        <dbReference type="Pfam" id="PF04542"/>
    </source>
</evidence>
<keyword evidence="5 6" id="KW-0804">Transcription</keyword>
<comment type="similarity">
    <text evidence="1 6">Belongs to the sigma-70 factor family. ECF subfamily.</text>
</comment>
<dbReference type="KEGG" id="lck:HN018_09400"/>
<dbReference type="InterPro" id="IPR013324">
    <property type="entry name" value="RNA_pol_sigma_r3/r4-like"/>
</dbReference>
<protein>
    <recommendedName>
        <fullName evidence="6">RNA polymerase sigma factor</fullName>
    </recommendedName>
</protein>
<evidence type="ECO:0000313" key="9">
    <source>
        <dbReference type="EMBL" id="QKE90231.1"/>
    </source>
</evidence>
<accession>A0A6M8HPN9</accession>
<dbReference type="Proteomes" id="UP000500767">
    <property type="component" value="Chromosome"/>
</dbReference>
<keyword evidence="3 6" id="KW-0731">Sigma factor</keyword>